<dbReference type="PANTHER" id="PTHR11814">
    <property type="entry name" value="SULFATE TRANSPORTER"/>
    <property type="match status" value="1"/>
</dbReference>
<gene>
    <name evidence="7" type="ORF">SAMN04488056_103217</name>
</gene>
<feature type="transmembrane region" description="Helical" evidence="5">
    <location>
        <begin position="123"/>
        <end position="141"/>
    </location>
</feature>
<feature type="transmembrane region" description="Helical" evidence="5">
    <location>
        <begin position="93"/>
        <end position="111"/>
    </location>
</feature>
<protein>
    <submittedName>
        <fullName evidence="7">Sulfate permease, SulP family</fullName>
    </submittedName>
</protein>
<evidence type="ECO:0000256" key="1">
    <source>
        <dbReference type="ARBA" id="ARBA00004141"/>
    </source>
</evidence>
<dbReference type="Pfam" id="PF00916">
    <property type="entry name" value="Sulfate_transp"/>
    <property type="match status" value="1"/>
</dbReference>
<keyword evidence="8" id="KW-1185">Reference proteome</keyword>
<name>A0A1I5EJS6_9HYPH</name>
<dbReference type="GO" id="GO:0016020">
    <property type="term" value="C:membrane"/>
    <property type="evidence" value="ECO:0007669"/>
    <property type="project" value="UniProtKB-SubCell"/>
</dbReference>
<evidence type="ECO:0000256" key="4">
    <source>
        <dbReference type="ARBA" id="ARBA00023136"/>
    </source>
</evidence>
<feature type="transmembrane region" description="Helical" evidence="5">
    <location>
        <begin position="246"/>
        <end position="268"/>
    </location>
</feature>
<dbReference type="OrthoDB" id="9769739at2"/>
<evidence type="ECO:0000313" key="8">
    <source>
        <dbReference type="Proteomes" id="UP000199236"/>
    </source>
</evidence>
<feature type="transmembrane region" description="Helical" evidence="5">
    <location>
        <begin position="48"/>
        <end position="64"/>
    </location>
</feature>
<feature type="transmembrane region" description="Helical" evidence="5">
    <location>
        <begin position="21"/>
        <end position="42"/>
    </location>
</feature>
<feature type="transmembrane region" description="Helical" evidence="5">
    <location>
        <begin position="195"/>
        <end position="214"/>
    </location>
</feature>
<accession>A0A1I5EJS6</accession>
<evidence type="ECO:0000256" key="2">
    <source>
        <dbReference type="ARBA" id="ARBA00022692"/>
    </source>
</evidence>
<evidence type="ECO:0000256" key="3">
    <source>
        <dbReference type="ARBA" id="ARBA00022989"/>
    </source>
</evidence>
<proteinExistence type="predicted"/>
<comment type="subcellular location">
    <subcellularLocation>
        <location evidence="1">Membrane</location>
        <topology evidence="1">Multi-pass membrane protein</topology>
    </subcellularLocation>
</comment>
<evidence type="ECO:0000313" key="7">
    <source>
        <dbReference type="EMBL" id="SFO11764.1"/>
    </source>
</evidence>
<dbReference type="InterPro" id="IPR011547">
    <property type="entry name" value="SLC26A/SulP_dom"/>
</dbReference>
<feature type="domain" description="SLC26A/SulP transporter" evidence="6">
    <location>
        <begin position="18"/>
        <end position="381"/>
    </location>
</feature>
<dbReference type="Proteomes" id="UP000199236">
    <property type="component" value="Unassembled WGS sequence"/>
</dbReference>
<keyword evidence="2 5" id="KW-0812">Transmembrane</keyword>
<feature type="transmembrane region" description="Helical" evidence="5">
    <location>
        <begin position="322"/>
        <end position="355"/>
    </location>
</feature>
<dbReference type="InterPro" id="IPR001902">
    <property type="entry name" value="SLC26A/SulP_fam"/>
</dbReference>
<evidence type="ECO:0000256" key="5">
    <source>
        <dbReference type="SAM" id="Phobius"/>
    </source>
</evidence>
<feature type="transmembrane region" description="Helical" evidence="5">
    <location>
        <begin position="375"/>
        <end position="403"/>
    </location>
</feature>
<keyword evidence="3 5" id="KW-1133">Transmembrane helix</keyword>
<dbReference type="AlphaFoldDB" id="A0A1I5EJS6"/>
<reference evidence="7 8" key="1">
    <citation type="submission" date="2016-10" db="EMBL/GenBank/DDBJ databases">
        <authorList>
            <person name="de Groot N.N."/>
        </authorList>
    </citation>
    <scope>NUCLEOTIDE SEQUENCE [LARGE SCALE GENOMIC DNA]</scope>
    <source>
        <strain evidence="7 8">CGMCC 1.9157</strain>
    </source>
</reference>
<keyword evidence="4 5" id="KW-0472">Membrane</keyword>
<dbReference type="GO" id="GO:0055085">
    <property type="term" value="P:transmembrane transport"/>
    <property type="evidence" value="ECO:0007669"/>
    <property type="project" value="InterPro"/>
</dbReference>
<organism evidence="7 8">
    <name type="scientific">Cohaesibacter marisflavi</name>
    <dbReference type="NCBI Taxonomy" id="655353"/>
    <lineage>
        <taxon>Bacteria</taxon>
        <taxon>Pseudomonadati</taxon>
        <taxon>Pseudomonadota</taxon>
        <taxon>Alphaproteobacteria</taxon>
        <taxon>Hyphomicrobiales</taxon>
        <taxon>Cohaesibacteraceae</taxon>
    </lineage>
</organism>
<dbReference type="EMBL" id="FOVR01000003">
    <property type="protein sequence ID" value="SFO11764.1"/>
    <property type="molecule type" value="Genomic_DNA"/>
</dbReference>
<evidence type="ECO:0000259" key="6">
    <source>
        <dbReference type="Pfam" id="PF00916"/>
    </source>
</evidence>
<dbReference type="STRING" id="655353.SAMN04488056_103217"/>
<feature type="transmembrane region" description="Helical" evidence="5">
    <location>
        <begin position="170"/>
        <end position="188"/>
    </location>
</feature>
<sequence>MRQPKILTTCKTYNRDQFFSDCLAGITVAMVAMPLSLAIAIASGADPAKGLVTAIIGGFFISLLGGSRVQIGGPTGAFIVVVFNVIATHGYDGLVLATFMAGIILVLAGYFRVGRLIAFIPEAVVNGFTIGIGIIIASSQLKDFMGLQLASVPADFLEKVPALWHARDSFNLPAFGVAMVTLVLIIGLRKAFPRFPGLIVAVALGSLMIVAFHLPVETLYSRFGALPQSLPVPSLPDLGWARIVELFPSALIIAFLAGVESLLSAMVADRMIDGNHRPNAELTAQGFANIASSLFMGLPATGAIARTATNVKAGGQTPVAGIVHAIVILLVMLIAAPLAGNLAMPALAALLMMTAWNMSEPHKWKSYAAGQRSDLFLLVLTLVLTVLVDLTVAIGVGVSLGLAMRWWERRTATSDWTTPDRSWTASEEEAEAIAHEMEAVAHEVEEIVQGVKAAPSGKKTDPASA</sequence>
<dbReference type="RefSeq" id="WP_090070828.1">
    <property type="nucleotide sequence ID" value="NZ_FOVR01000003.1"/>
</dbReference>